<evidence type="ECO:0000256" key="2">
    <source>
        <dbReference type="ARBA" id="ARBA00035119"/>
    </source>
</evidence>
<dbReference type="FunCoup" id="A0A401GSW5">
    <property type="interactions" value="205"/>
</dbReference>
<comment type="caution">
    <text evidence="7">The sequence shown here is derived from an EMBL/GenBank/DDBJ whole genome shotgun (WGS) entry which is preliminary data.</text>
</comment>
<dbReference type="GO" id="GO:0016787">
    <property type="term" value="F:hydrolase activity"/>
    <property type="evidence" value="ECO:0007669"/>
    <property type="project" value="UniProtKB-KW"/>
</dbReference>
<dbReference type="EMBL" id="BFAD01000007">
    <property type="protein sequence ID" value="GBE85328.1"/>
    <property type="molecule type" value="Genomic_DNA"/>
</dbReference>
<evidence type="ECO:0000313" key="7">
    <source>
        <dbReference type="EMBL" id="GBE85328.1"/>
    </source>
</evidence>
<dbReference type="InParanoid" id="A0A401GSW5"/>
<name>A0A401GSW5_9APHY</name>
<accession>A0A401GSW5</accession>
<organism evidence="7 8">
    <name type="scientific">Sparassis crispa</name>
    <dbReference type="NCBI Taxonomy" id="139825"/>
    <lineage>
        <taxon>Eukaryota</taxon>
        <taxon>Fungi</taxon>
        <taxon>Dikarya</taxon>
        <taxon>Basidiomycota</taxon>
        <taxon>Agaricomycotina</taxon>
        <taxon>Agaricomycetes</taxon>
        <taxon>Polyporales</taxon>
        <taxon>Sparassidaceae</taxon>
        <taxon>Sparassis</taxon>
    </lineage>
</organism>
<gene>
    <name evidence="7" type="ORF">SCP_0705150</name>
</gene>
<dbReference type="PANTHER" id="PTHR21314:SF0">
    <property type="entry name" value="QUEUOSINE 5'-PHOSPHATE N-GLYCOSYLASE_HYDROLASE"/>
    <property type="match status" value="1"/>
</dbReference>
<dbReference type="RefSeq" id="XP_027616241.1">
    <property type="nucleotide sequence ID" value="XM_027760440.1"/>
</dbReference>
<dbReference type="Proteomes" id="UP000287166">
    <property type="component" value="Unassembled WGS sequence"/>
</dbReference>
<proteinExistence type="inferred from homology"/>
<reference evidence="7 8" key="1">
    <citation type="journal article" date="2018" name="Sci. Rep.">
        <title>Genome sequence of the cauliflower mushroom Sparassis crispa (Hanabiratake) and its association with beneficial usage.</title>
        <authorList>
            <person name="Kiyama R."/>
            <person name="Furutani Y."/>
            <person name="Kawaguchi K."/>
            <person name="Nakanishi T."/>
        </authorList>
    </citation>
    <scope>NUCLEOTIDE SEQUENCE [LARGE SCALE GENOMIC DNA]</scope>
</reference>
<evidence type="ECO:0000256" key="1">
    <source>
        <dbReference type="ARBA" id="ARBA00022801"/>
    </source>
</evidence>
<comment type="similarity">
    <text evidence="2 6">Belongs to the QNG1 protein family.</text>
</comment>
<dbReference type="GeneID" id="38782245"/>
<dbReference type="AlphaFoldDB" id="A0A401GSW5"/>
<evidence type="ECO:0000313" key="8">
    <source>
        <dbReference type="Proteomes" id="UP000287166"/>
    </source>
</evidence>
<comment type="function">
    <text evidence="6">Catalyzes the hydrolysis of queuosine 5'-phosphate, releasing the nucleobase queuine (q). Is required for salvage of queuine from exogenous queuosine (Q) that is imported and then converted to queuosine 5'-phosphate intracellularly.</text>
</comment>
<protein>
    <recommendedName>
        <fullName evidence="3 6">Queuosine 5'-phosphate N-glycosylase/hydrolase</fullName>
        <ecNumber evidence="6">3.2.2.-</ecNumber>
    </recommendedName>
    <alternativeName>
        <fullName evidence="4 6">Queuosine-nucleotide N-glycosylase/hydrolase</fullName>
    </alternativeName>
</protein>
<dbReference type="EC" id="3.2.2.-" evidence="6"/>
<dbReference type="Pfam" id="PF10343">
    <property type="entry name" value="Q_salvage"/>
    <property type="match status" value="1"/>
</dbReference>
<dbReference type="OrthoDB" id="416777at2759"/>
<keyword evidence="1 6" id="KW-0378">Hydrolase</keyword>
<sequence>MTILTSPTTGNDLFSGCYDDQSGGRFLGRNPVADSAAFVLKHSDIVGLNETGIKAAAKYIYERIQLESYTPRSWRTHPLHLCPHEPYAPDDPSTRECFDWLFLISSLNFSFWSEKEGQTDRYGVEWRAGWSLEERVVHTGYWSLVAAVDRALEEGIPLTDPAFYSSEILCPDSLLVHVFRPASQSSEGIPLLKERIAVLREVGNILCTHFSGSFYGFYQEFHRVNDGRGTALQLVQMVAETFPSFRDEFVYEGRKICIWKRAQILVAETWAAFYPCSSSPHPLFPQGSAIHQLTMFADYRLPQILHHLQILTYPPSLKKLLEAHTMLASGSRVELSIRAASIMAVERMKEEIVMLCGGKKNQKREGLLQDINSVLIDFYLWNLAKRIESDEESISKIETNQMLPIHRTRSLWY</sequence>
<comment type="catalytic activity">
    <reaction evidence="5 6">
        <text>queuosine 5'-phosphate + H2O = queuine + D-ribose 5-phosphate</text>
        <dbReference type="Rhea" id="RHEA:75387"/>
        <dbReference type="ChEBI" id="CHEBI:15377"/>
        <dbReference type="ChEBI" id="CHEBI:17433"/>
        <dbReference type="ChEBI" id="CHEBI:78346"/>
        <dbReference type="ChEBI" id="CHEBI:194371"/>
    </reaction>
    <physiologicalReaction direction="left-to-right" evidence="5 6">
        <dbReference type="Rhea" id="RHEA:75388"/>
    </physiologicalReaction>
</comment>
<evidence type="ECO:0000256" key="4">
    <source>
        <dbReference type="ARBA" id="ARBA00035393"/>
    </source>
</evidence>
<dbReference type="InterPro" id="IPR019438">
    <property type="entry name" value="Q_salvage"/>
</dbReference>
<dbReference type="STRING" id="139825.A0A401GSW5"/>
<evidence type="ECO:0000256" key="5">
    <source>
        <dbReference type="ARBA" id="ARBA00048204"/>
    </source>
</evidence>
<keyword evidence="8" id="KW-1185">Reference proteome</keyword>
<dbReference type="PANTHER" id="PTHR21314">
    <property type="entry name" value="QUEUOSINE 5'-PHOSPHATE N-GLYCOSYLASE_HYDROLASE-RELATED"/>
    <property type="match status" value="1"/>
</dbReference>
<dbReference type="GO" id="GO:0006400">
    <property type="term" value="P:tRNA modification"/>
    <property type="evidence" value="ECO:0007669"/>
    <property type="project" value="TreeGrafter"/>
</dbReference>
<evidence type="ECO:0000256" key="3">
    <source>
        <dbReference type="ARBA" id="ARBA00035306"/>
    </source>
</evidence>
<evidence type="ECO:0000256" key="6">
    <source>
        <dbReference type="RuleBase" id="RU365002"/>
    </source>
</evidence>